<dbReference type="PROSITE" id="PS50929">
    <property type="entry name" value="ABC_TM1F"/>
    <property type="match status" value="1"/>
</dbReference>
<dbReference type="PhylomeDB" id="S0F366"/>
<dbReference type="AlphaFoldDB" id="S0F366"/>
<dbReference type="SUPFAM" id="SSF52540">
    <property type="entry name" value="P-loop containing nucleoside triphosphate hydrolases"/>
    <property type="match status" value="1"/>
</dbReference>
<dbReference type="OMA" id="MYTGHTL"/>
<dbReference type="GeneID" id="17320055"/>
<evidence type="ECO:0000256" key="7">
    <source>
        <dbReference type="ARBA" id="ARBA00022989"/>
    </source>
</evidence>
<keyword evidence="5" id="KW-0547">Nucleotide-binding</keyword>
<dbReference type="Pfam" id="PF00664">
    <property type="entry name" value="ABC_membrane"/>
    <property type="match status" value="1"/>
</dbReference>
<dbReference type="PROSITE" id="PS50893">
    <property type="entry name" value="ABC_TRANSPORTER_2"/>
    <property type="match status" value="1"/>
</dbReference>
<dbReference type="SUPFAM" id="SSF90123">
    <property type="entry name" value="ABC transporter transmembrane region"/>
    <property type="match status" value="1"/>
</dbReference>
<dbReference type="Pfam" id="PF00005">
    <property type="entry name" value="ABC_tran"/>
    <property type="match status" value="1"/>
</dbReference>
<dbReference type="FunFam" id="3.40.50.300:FF:000913">
    <property type="entry name" value="ABC multidrug transporter SitT"/>
    <property type="match status" value="1"/>
</dbReference>
<feature type="domain" description="ABC transmembrane type-1" evidence="12">
    <location>
        <begin position="120"/>
        <end position="401"/>
    </location>
</feature>
<evidence type="ECO:0000256" key="2">
    <source>
        <dbReference type="ARBA" id="ARBA00014334"/>
    </source>
</evidence>
<dbReference type="EMBL" id="HG001523">
    <property type="protein sequence ID" value="CDF77442.1"/>
    <property type="molecule type" value="Genomic_DNA"/>
</dbReference>
<dbReference type="PANTHER" id="PTHR43394">
    <property type="entry name" value="ATP-DEPENDENT PERMEASE MDL1, MITOCHONDRIAL"/>
    <property type="match status" value="1"/>
</dbReference>
<dbReference type="GO" id="GO:0005743">
    <property type="term" value="C:mitochondrial inner membrane"/>
    <property type="evidence" value="ECO:0007669"/>
    <property type="project" value="TreeGrafter"/>
</dbReference>
<evidence type="ECO:0000256" key="1">
    <source>
        <dbReference type="ARBA" id="ARBA00004141"/>
    </source>
</evidence>
<evidence type="ECO:0000256" key="8">
    <source>
        <dbReference type="ARBA" id="ARBA00023136"/>
    </source>
</evidence>
<dbReference type="GO" id="GO:0005524">
    <property type="term" value="F:ATP binding"/>
    <property type="evidence" value="ECO:0007669"/>
    <property type="project" value="UniProtKB-KW"/>
</dbReference>
<feature type="transmembrane region" description="Helical" evidence="10">
    <location>
        <begin position="116"/>
        <end position="135"/>
    </location>
</feature>
<dbReference type="OrthoDB" id="6500128at2759"/>
<dbReference type="Gramene" id="CDF77442">
    <property type="protein sequence ID" value="CDF77442"/>
    <property type="gene ID" value="CHC_T00007944001"/>
</dbReference>
<evidence type="ECO:0000259" key="11">
    <source>
        <dbReference type="PROSITE" id="PS50893"/>
    </source>
</evidence>
<evidence type="ECO:0000313" key="13">
    <source>
        <dbReference type="EMBL" id="CDF77442.1"/>
    </source>
</evidence>
<proteinExistence type="predicted"/>
<keyword evidence="7 10" id="KW-1133">Transmembrane helix</keyword>
<evidence type="ECO:0000256" key="10">
    <source>
        <dbReference type="SAM" id="Phobius"/>
    </source>
</evidence>
<accession>S0F366</accession>
<dbReference type="GO" id="GO:0015421">
    <property type="term" value="F:ABC-type oligopeptide transporter activity"/>
    <property type="evidence" value="ECO:0007669"/>
    <property type="project" value="TreeGrafter"/>
</dbReference>
<gene>
    <name evidence="13" type="ORF">CHC_T00007944001</name>
</gene>
<evidence type="ECO:0000313" key="14">
    <source>
        <dbReference type="Proteomes" id="UP000012073"/>
    </source>
</evidence>
<dbReference type="Gene3D" id="1.20.1560.10">
    <property type="entry name" value="ABC transporter type 1, transmembrane domain"/>
    <property type="match status" value="1"/>
</dbReference>
<dbReference type="InterPro" id="IPR003439">
    <property type="entry name" value="ABC_transporter-like_ATP-bd"/>
</dbReference>
<dbReference type="CDD" id="cd18573">
    <property type="entry name" value="ABC_6TM_ABCB10_like"/>
    <property type="match status" value="1"/>
</dbReference>
<evidence type="ECO:0000256" key="6">
    <source>
        <dbReference type="ARBA" id="ARBA00022840"/>
    </source>
</evidence>
<feature type="transmembrane region" description="Helical" evidence="10">
    <location>
        <begin position="155"/>
        <end position="177"/>
    </location>
</feature>
<feature type="region of interest" description="Disordered" evidence="9">
    <location>
        <begin position="72"/>
        <end position="99"/>
    </location>
</feature>
<evidence type="ECO:0000256" key="3">
    <source>
        <dbReference type="ARBA" id="ARBA00022448"/>
    </source>
</evidence>
<comment type="subcellular location">
    <subcellularLocation>
        <location evidence="1">Membrane</location>
        <topology evidence="1">Multi-pass membrane protein</topology>
    </subcellularLocation>
</comment>
<evidence type="ECO:0000256" key="9">
    <source>
        <dbReference type="SAM" id="MobiDB-lite"/>
    </source>
</evidence>
<protein>
    <recommendedName>
        <fullName evidence="2">Probable ATP-dependent transporter ycf16</fullName>
    </recommendedName>
</protein>
<dbReference type="InterPro" id="IPR011527">
    <property type="entry name" value="ABC1_TM_dom"/>
</dbReference>
<keyword evidence="4 10" id="KW-0812">Transmembrane</keyword>
<evidence type="ECO:0000256" key="4">
    <source>
        <dbReference type="ARBA" id="ARBA00022692"/>
    </source>
</evidence>
<dbReference type="InterPro" id="IPR036640">
    <property type="entry name" value="ABC1_TM_sf"/>
</dbReference>
<dbReference type="FunFam" id="1.20.1560.10:FF:000215">
    <property type="entry name" value="ABC transporter B family member 4"/>
    <property type="match status" value="1"/>
</dbReference>
<sequence>MHRLAVSARYASYFSRVHGPKSLQRSARLFPSQPLHRANFASQSDVPPTSTFFTRLQRLGLAASQTFQSQSASAPLYNENGKQTAASPDAARGTSTQEEPKLELSRLLQLAKEERHLIGFALSAQLISASSIMLFPFALGKVVDTVSSSAPELDALVALMGGVFAISAVASAARVSAMSLAGSRISRDLRVSLFHAIMKQETAFFDKRQSGELVNRLSSDVPLVARTLTDNLAKIIRAGVTSTASLGFILYLSPTLSLVTLGSIPPILGFAVMFGRAARKLSRKLVDALAEATQVAAERTSAIRTVRTFGAEDIETKRYANRVDETYHLAKKVAFADGLYAGSVQLSAQMSLCGVLWFGGRMVIDPLNPMTMGALTSFSMYAVNLGVAVSGMGTAYGQLTRALGAGHRIFEVIDREPDGASSTICEQPPNVAHSQVGVPVKPKASLRRLQPGYDATVSFEDVHFKYPTQPDTAILNGVNLTVRPGEIIAIAGASGSGKSTMSSLLSRLYEPTSGTISLGNEPIANLDTAWLREQIAVVAQEPVLFNGTITENIQYAMPGEVSMQRIQRAARAAASHDMILSLPNKYETMVGERGASLSGGQRARTALCRALVRDPRVLVLDEHSAALDAESERAVAQAVYTSASELNMAVITIAHRTSSLRRADRVAVLADGVVIEIGSYDDLMKQEDSCLRRMLNPTRTPI</sequence>
<dbReference type="InterPro" id="IPR027417">
    <property type="entry name" value="P-loop_NTPase"/>
</dbReference>
<keyword evidence="6" id="KW-0067">ATP-binding</keyword>
<dbReference type="PANTHER" id="PTHR43394:SF1">
    <property type="entry name" value="ATP-BINDING CASSETTE SUB-FAMILY B MEMBER 10, MITOCHONDRIAL"/>
    <property type="match status" value="1"/>
</dbReference>
<evidence type="ECO:0000259" key="12">
    <source>
        <dbReference type="PROSITE" id="PS50929"/>
    </source>
</evidence>
<feature type="domain" description="ABC transporter" evidence="11">
    <location>
        <begin position="457"/>
        <end position="696"/>
    </location>
</feature>
<keyword evidence="14" id="KW-1185">Reference proteome</keyword>
<organism evidence="13 14">
    <name type="scientific">Chondrus crispus</name>
    <name type="common">Carrageen Irish moss</name>
    <name type="synonym">Polymorpha crispa</name>
    <dbReference type="NCBI Taxonomy" id="2769"/>
    <lineage>
        <taxon>Eukaryota</taxon>
        <taxon>Rhodophyta</taxon>
        <taxon>Florideophyceae</taxon>
        <taxon>Rhodymeniophycidae</taxon>
        <taxon>Gigartinales</taxon>
        <taxon>Gigartinaceae</taxon>
        <taxon>Chondrus</taxon>
    </lineage>
</organism>
<dbReference type="Proteomes" id="UP000012073">
    <property type="component" value="Unassembled WGS sequence"/>
</dbReference>
<keyword evidence="3" id="KW-0813">Transport</keyword>
<dbReference type="SMART" id="SM00382">
    <property type="entry name" value="AAA"/>
    <property type="match status" value="1"/>
</dbReference>
<dbReference type="STRING" id="2769.S0F366"/>
<dbReference type="GO" id="GO:0016887">
    <property type="term" value="F:ATP hydrolysis activity"/>
    <property type="evidence" value="ECO:0007669"/>
    <property type="project" value="InterPro"/>
</dbReference>
<dbReference type="InterPro" id="IPR039421">
    <property type="entry name" value="Type_1_exporter"/>
</dbReference>
<dbReference type="Gene3D" id="3.40.50.300">
    <property type="entry name" value="P-loop containing nucleotide triphosphate hydrolases"/>
    <property type="match status" value="1"/>
</dbReference>
<name>S0F366_CHOCR</name>
<reference evidence="14" key="1">
    <citation type="journal article" date="2013" name="Proc. Natl. Acad. Sci. U.S.A.">
        <title>Genome structure and metabolic features in the red seaweed Chondrus crispus shed light on evolution of the Archaeplastida.</title>
        <authorList>
            <person name="Collen J."/>
            <person name="Porcel B."/>
            <person name="Carre W."/>
            <person name="Ball S.G."/>
            <person name="Chaparro C."/>
            <person name="Tonon T."/>
            <person name="Barbeyron T."/>
            <person name="Michel G."/>
            <person name="Noel B."/>
            <person name="Valentin K."/>
            <person name="Elias M."/>
            <person name="Artiguenave F."/>
            <person name="Arun A."/>
            <person name="Aury J.M."/>
            <person name="Barbosa-Neto J.F."/>
            <person name="Bothwell J.H."/>
            <person name="Bouget F.Y."/>
            <person name="Brillet L."/>
            <person name="Cabello-Hurtado F."/>
            <person name="Capella-Gutierrez S."/>
            <person name="Charrier B."/>
            <person name="Cladiere L."/>
            <person name="Cock J.M."/>
            <person name="Coelho S.M."/>
            <person name="Colleoni C."/>
            <person name="Czjzek M."/>
            <person name="Da Silva C."/>
            <person name="Delage L."/>
            <person name="Denoeud F."/>
            <person name="Deschamps P."/>
            <person name="Dittami S.M."/>
            <person name="Gabaldon T."/>
            <person name="Gachon C.M."/>
            <person name="Groisillier A."/>
            <person name="Herve C."/>
            <person name="Jabbari K."/>
            <person name="Katinka M."/>
            <person name="Kloareg B."/>
            <person name="Kowalczyk N."/>
            <person name="Labadie K."/>
            <person name="Leblanc C."/>
            <person name="Lopez P.J."/>
            <person name="McLachlan D.H."/>
            <person name="Meslet-Cladiere L."/>
            <person name="Moustafa A."/>
            <person name="Nehr Z."/>
            <person name="Nyvall Collen P."/>
            <person name="Panaud O."/>
            <person name="Partensky F."/>
            <person name="Poulain J."/>
            <person name="Rensing S.A."/>
            <person name="Rousvoal S."/>
            <person name="Samson G."/>
            <person name="Symeonidi A."/>
            <person name="Weissenbach J."/>
            <person name="Zambounis A."/>
            <person name="Wincker P."/>
            <person name="Boyen C."/>
        </authorList>
    </citation>
    <scope>NUCLEOTIDE SEQUENCE [LARGE SCALE GENOMIC DNA]</scope>
    <source>
        <strain evidence="14">cv. Stackhouse</strain>
    </source>
</reference>
<evidence type="ECO:0000256" key="5">
    <source>
        <dbReference type="ARBA" id="ARBA00022741"/>
    </source>
</evidence>
<dbReference type="KEGG" id="ccp:CHC_T00007944001"/>
<dbReference type="InterPro" id="IPR003593">
    <property type="entry name" value="AAA+_ATPase"/>
</dbReference>
<dbReference type="RefSeq" id="XP_005712316.1">
    <property type="nucleotide sequence ID" value="XM_005712259.1"/>
</dbReference>
<keyword evidence="8 10" id="KW-0472">Membrane</keyword>
<dbReference type="GO" id="GO:0090374">
    <property type="term" value="P:oligopeptide export from mitochondrion"/>
    <property type="evidence" value="ECO:0007669"/>
    <property type="project" value="TreeGrafter"/>
</dbReference>